<proteinExistence type="predicted"/>
<feature type="transmembrane region" description="Helical" evidence="1">
    <location>
        <begin position="6"/>
        <end position="23"/>
    </location>
</feature>
<evidence type="ECO:0000313" key="2">
    <source>
        <dbReference type="EMBL" id="SFF58658.1"/>
    </source>
</evidence>
<dbReference type="EMBL" id="FOOG01000002">
    <property type="protein sequence ID" value="SFF58658.1"/>
    <property type="molecule type" value="Genomic_DNA"/>
</dbReference>
<keyword evidence="3" id="KW-1185">Reference proteome</keyword>
<protein>
    <submittedName>
        <fullName evidence="2">EpsG family protein</fullName>
    </submittedName>
</protein>
<evidence type="ECO:0000313" key="3">
    <source>
        <dbReference type="Proteomes" id="UP000198897"/>
    </source>
</evidence>
<dbReference type="Pfam" id="PF14897">
    <property type="entry name" value="EpsG"/>
    <property type="match status" value="1"/>
</dbReference>
<feature type="transmembrane region" description="Helical" evidence="1">
    <location>
        <begin position="132"/>
        <end position="162"/>
    </location>
</feature>
<evidence type="ECO:0000256" key="1">
    <source>
        <dbReference type="SAM" id="Phobius"/>
    </source>
</evidence>
<name>A0A1I2JX57_9BACI</name>
<keyword evidence="1" id="KW-1133">Transmembrane helix</keyword>
<feature type="transmembrane region" description="Helical" evidence="1">
    <location>
        <begin position="240"/>
        <end position="257"/>
    </location>
</feature>
<reference evidence="3" key="1">
    <citation type="submission" date="2016-10" db="EMBL/GenBank/DDBJ databases">
        <authorList>
            <person name="Varghese N."/>
            <person name="Submissions S."/>
        </authorList>
    </citation>
    <scope>NUCLEOTIDE SEQUENCE [LARGE SCALE GENOMIC DNA]</scope>
    <source>
        <strain evidence="3">FP5</strain>
    </source>
</reference>
<dbReference type="OrthoDB" id="1649543at2"/>
<feature type="transmembrane region" description="Helical" evidence="1">
    <location>
        <begin position="100"/>
        <end position="120"/>
    </location>
</feature>
<feature type="transmembrane region" description="Helical" evidence="1">
    <location>
        <begin position="35"/>
        <end position="57"/>
    </location>
</feature>
<feature type="transmembrane region" description="Helical" evidence="1">
    <location>
        <begin position="202"/>
        <end position="220"/>
    </location>
</feature>
<sequence>MVTFLAMLLLIVLTYPYFNRKKLLLKDRTVSLKTIYIFLVSLMLIIILGLRGLSVGIDTTAYYNSFEKMQFNSLSQTLDVQIEHGYKLYEYTIDRVFGEFQYLLVFMAIFYISVVSFYIYKFSQNAMYSYLLFILFGFYTFGFSAIRQTIAIALIMIAFKYIIEKRLIPFLTFVLLASSFHITALIFLPSYWLNKIKLNRRILLLFSLIALIIIGLRNELFSFLTSYSKNNYTEIETGGSFLYLFILFSVIIGVIYRKMLINKNENNKYFFYMMITALLIMPVTQFHPAVTRLYYYFFIFMIIYVPNLFNSIDDKLIRFIGMGGYIIIGLYLFFGKIIYNTDLDNYLFFWQ</sequence>
<feature type="transmembrane region" description="Helical" evidence="1">
    <location>
        <begin position="293"/>
        <end position="309"/>
    </location>
</feature>
<keyword evidence="1" id="KW-0812">Transmembrane</keyword>
<dbReference type="RefSeq" id="WP_089749797.1">
    <property type="nucleotide sequence ID" value="NZ_FOOG01000002.1"/>
</dbReference>
<feature type="transmembrane region" description="Helical" evidence="1">
    <location>
        <begin position="316"/>
        <end position="339"/>
    </location>
</feature>
<feature type="transmembrane region" description="Helical" evidence="1">
    <location>
        <begin position="269"/>
        <end position="287"/>
    </location>
</feature>
<accession>A0A1I2JX57</accession>
<organism evidence="2 3">
    <name type="scientific">Halobacillus alkaliphilus</name>
    <dbReference type="NCBI Taxonomy" id="396056"/>
    <lineage>
        <taxon>Bacteria</taxon>
        <taxon>Bacillati</taxon>
        <taxon>Bacillota</taxon>
        <taxon>Bacilli</taxon>
        <taxon>Bacillales</taxon>
        <taxon>Bacillaceae</taxon>
        <taxon>Halobacillus</taxon>
    </lineage>
</organism>
<dbReference type="InterPro" id="IPR049458">
    <property type="entry name" value="EpsG-like"/>
</dbReference>
<keyword evidence="1" id="KW-0472">Membrane</keyword>
<gene>
    <name evidence="2" type="ORF">SAMN05216353_102194</name>
</gene>
<dbReference type="AlphaFoldDB" id="A0A1I2JX57"/>
<dbReference type="Proteomes" id="UP000198897">
    <property type="component" value="Unassembled WGS sequence"/>
</dbReference>
<feature type="transmembrane region" description="Helical" evidence="1">
    <location>
        <begin position="168"/>
        <end position="190"/>
    </location>
</feature>